<evidence type="ECO:0000313" key="4">
    <source>
        <dbReference type="EMBL" id="MDQ0315988.1"/>
    </source>
</evidence>
<evidence type="ECO:0000313" key="5">
    <source>
        <dbReference type="Proteomes" id="UP001229244"/>
    </source>
</evidence>
<keyword evidence="1 3" id="KW-0732">Signal</keyword>
<reference evidence="4" key="1">
    <citation type="submission" date="2023-07" db="EMBL/GenBank/DDBJ databases">
        <title>Genomic Encyclopedia of Type Strains, Phase IV (KMG-IV): sequencing the most valuable type-strain genomes for metagenomic binning, comparative biology and taxonomic classification.</title>
        <authorList>
            <person name="Goeker M."/>
        </authorList>
    </citation>
    <scope>NUCLEOTIDE SEQUENCE</scope>
    <source>
        <strain evidence="4">DSM 21202</strain>
    </source>
</reference>
<comment type="caution">
    <text evidence="4">The sequence shown here is derived from an EMBL/GenBank/DDBJ whole genome shotgun (WGS) entry which is preliminary data.</text>
</comment>
<dbReference type="PANTHER" id="PTHR43037">
    <property type="entry name" value="UNNAMED PRODUCT-RELATED"/>
    <property type="match status" value="1"/>
</dbReference>
<gene>
    <name evidence="4" type="ORF">J2S73_002445</name>
</gene>
<evidence type="ECO:0000256" key="2">
    <source>
        <dbReference type="ARBA" id="ARBA00022801"/>
    </source>
</evidence>
<evidence type="ECO:0000256" key="3">
    <source>
        <dbReference type="SAM" id="SignalP"/>
    </source>
</evidence>
<dbReference type="EMBL" id="JAUSUL010000002">
    <property type="protein sequence ID" value="MDQ0315988.1"/>
    <property type="molecule type" value="Genomic_DNA"/>
</dbReference>
<proteinExistence type="predicted"/>
<dbReference type="PANTHER" id="PTHR43037:SF5">
    <property type="entry name" value="FERULOYL ESTERASE"/>
    <property type="match status" value="1"/>
</dbReference>
<dbReference type="Gene3D" id="3.40.50.1820">
    <property type="entry name" value="alpha/beta hydrolase"/>
    <property type="match status" value="1"/>
</dbReference>
<feature type="chain" id="PRO_5042086209" evidence="3">
    <location>
        <begin position="26"/>
        <end position="276"/>
    </location>
</feature>
<sequence>MTHLWFRTGLIPAAIFFCLSTAAAAAGTMECPDPDGCTVDGGSYRAYMPADLDGKSALPVLVYFHGWQGSAEGVMKNEGLKAAADELGVLLIAPDGADKTWSFPGSPSQERDETAFVDAVMDDVADRFPIDPDKTVATGFSMGGSMAWFVACDLGDRFAGFIPVAGAYWDPIPSDCASPVPNLVHVHGTSDTVVPMEGRPIREIYRQSDVEDSLATWTTKAGCDAEPVPASLGDLACRKWTGCGTKLIELCTHPGGHLIEPQWIVDGYHRLMDPAR</sequence>
<keyword evidence="5" id="KW-1185">Reference proteome</keyword>
<dbReference type="Pfam" id="PF00756">
    <property type="entry name" value="Esterase"/>
    <property type="match status" value="1"/>
</dbReference>
<feature type="signal peptide" evidence="3">
    <location>
        <begin position="1"/>
        <end position="25"/>
    </location>
</feature>
<dbReference type="GO" id="GO:0016787">
    <property type="term" value="F:hydrolase activity"/>
    <property type="evidence" value="ECO:0007669"/>
    <property type="project" value="UniProtKB-KW"/>
</dbReference>
<keyword evidence="2" id="KW-0378">Hydrolase</keyword>
<evidence type="ECO:0000256" key="1">
    <source>
        <dbReference type="ARBA" id="ARBA00022729"/>
    </source>
</evidence>
<dbReference type="Proteomes" id="UP001229244">
    <property type="component" value="Unassembled WGS sequence"/>
</dbReference>
<protein>
    <submittedName>
        <fullName evidence="4">Polyhydroxybutyrate depolymerase</fullName>
    </submittedName>
</protein>
<dbReference type="RefSeq" id="WP_306885815.1">
    <property type="nucleotide sequence ID" value="NZ_JAUSUL010000002.1"/>
</dbReference>
<name>A0AAE4AT76_9HYPH</name>
<accession>A0AAE4AT76</accession>
<dbReference type="AlphaFoldDB" id="A0AAE4AT76"/>
<dbReference type="InterPro" id="IPR000801">
    <property type="entry name" value="Esterase-like"/>
</dbReference>
<organism evidence="4 5">
    <name type="scientific">Amorphus orientalis</name>
    <dbReference type="NCBI Taxonomy" id="649198"/>
    <lineage>
        <taxon>Bacteria</taxon>
        <taxon>Pseudomonadati</taxon>
        <taxon>Pseudomonadota</taxon>
        <taxon>Alphaproteobacteria</taxon>
        <taxon>Hyphomicrobiales</taxon>
        <taxon>Amorphaceae</taxon>
        <taxon>Amorphus</taxon>
    </lineage>
</organism>
<dbReference type="InterPro" id="IPR029058">
    <property type="entry name" value="AB_hydrolase_fold"/>
</dbReference>
<dbReference type="InterPro" id="IPR050955">
    <property type="entry name" value="Plant_Biomass_Hydrol_Est"/>
</dbReference>
<dbReference type="SUPFAM" id="SSF53474">
    <property type="entry name" value="alpha/beta-Hydrolases"/>
    <property type="match status" value="1"/>
</dbReference>